<sequence length="101" mass="11572">MKPEPTVRKLAATFYEVNWIKRVKDTIKVTGGGFSLTESEKERFKKFYSIECVADMSSELDKDLIGSLESEPGFKFNRASSCGSKCYNYLNYVSNFPWMLS</sequence>
<organism evidence="1 2">
    <name type="scientific">Nephila pilipes</name>
    <name type="common">Giant wood spider</name>
    <name type="synonym">Nephila maculata</name>
    <dbReference type="NCBI Taxonomy" id="299642"/>
    <lineage>
        <taxon>Eukaryota</taxon>
        <taxon>Metazoa</taxon>
        <taxon>Ecdysozoa</taxon>
        <taxon>Arthropoda</taxon>
        <taxon>Chelicerata</taxon>
        <taxon>Arachnida</taxon>
        <taxon>Araneae</taxon>
        <taxon>Araneomorphae</taxon>
        <taxon>Entelegynae</taxon>
        <taxon>Araneoidea</taxon>
        <taxon>Nephilidae</taxon>
        <taxon>Nephila</taxon>
    </lineage>
</organism>
<dbReference type="AlphaFoldDB" id="A0A8X6P9G8"/>
<accession>A0A8X6P9G8</accession>
<evidence type="ECO:0000313" key="2">
    <source>
        <dbReference type="Proteomes" id="UP000887013"/>
    </source>
</evidence>
<gene>
    <name evidence="1" type="ORF">NPIL_354201</name>
</gene>
<comment type="caution">
    <text evidence="1">The sequence shown here is derived from an EMBL/GenBank/DDBJ whole genome shotgun (WGS) entry which is preliminary data.</text>
</comment>
<dbReference type="EMBL" id="BMAW01066023">
    <property type="protein sequence ID" value="GFT53034.1"/>
    <property type="molecule type" value="Genomic_DNA"/>
</dbReference>
<evidence type="ECO:0000313" key="1">
    <source>
        <dbReference type="EMBL" id="GFT53034.1"/>
    </source>
</evidence>
<name>A0A8X6P9G8_NEPPI</name>
<reference evidence="1" key="1">
    <citation type="submission" date="2020-08" db="EMBL/GenBank/DDBJ databases">
        <title>Multicomponent nature underlies the extraordinary mechanical properties of spider dragline silk.</title>
        <authorList>
            <person name="Kono N."/>
            <person name="Nakamura H."/>
            <person name="Mori M."/>
            <person name="Yoshida Y."/>
            <person name="Ohtoshi R."/>
            <person name="Malay A.D."/>
            <person name="Moran D.A.P."/>
            <person name="Tomita M."/>
            <person name="Numata K."/>
            <person name="Arakawa K."/>
        </authorList>
    </citation>
    <scope>NUCLEOTIDE SEQUENCE</scope>
</reference>
<protein>
    <submittedName>
        <fullName evidence="1">Uncharacterized protein</fullName>
    </submittedName>
</protein>
<keyword evidence="2" id="KW-1185">Reference proteome</keyword>
<dbReference type="Proteomes" id="UP000887013">
    <property type="component" value="Unassembled WGS sequence"/>
</dbReference>
<proteinExistence type="predicted"/>